<reference evidence="2 3" key="1">
    <citation type="journal article" date="2019" name="Int. J. Syst. Evol. Microbiol.">
        <title>The Global Catalogue of Microorganisms (GCM) 10K type strain sequencing project: providing services to taxonomists for standard genome sequencing and annotation.</title>
        <authorList>
            <consortium name="The Broad Institute Genomics Platform"/>
            <consortium name="The Broad Institute Genome Sequencing Center for Infectious Disease"/>
            <person name="Wu L."/>
            <person name="Ma J."/>
        </authorList>
    </citation>
    <scope>NUCLEOTIDE SEQUENCE [LARGE SCALE GENOMIC DNA]</scope>
    <source>
        <strain evidence="2 3">JCM 14917</strain>
    </source>
</reference>
<proteinExistence type="predicted"/>
<gene>
    <name evidence="2" type="ORF">GCM10009784_25650</name>
</gene>
<name>A0ABN3AZI5_9MICC</name>
<accession>A0ABN3AZI5</accession>
<dbReference type="EMBL" id="BAAAON010000003">
    <property type="protein sequence ID" value="GAA2176954.1"/>
    <property type="molecule type" value="Genomic_DNA"/>
</dbReference>
<feature type="region of interest" description="Disordered" evidence="1">
    <location>
        <begin position="222"/>
        <end position="247"/>
    </location>
</feature>
<dbReference type="RefSeq" id="WP_277358620.1">
    <property type="nucleotide sequence ID" value="NZ_BAAAON010000003.1"/>
</dbReference>
<organism evidence="2 3">
    <name type="scientific">Arthrobacter parietis</name>
    <dbReference type="NCBI Taxonomy" id="271434"/>
    <lineage>
        <taxon>Bacteria</taxon>
        <taxon>Bacillati</taxon>
        <taxon>Actinomycetota</taxon>
        <taxon>Actinomycetes</taxon>
        <taxon>Micrococcales</taxon>
        <taxon>Micrococcaceae</taxon>
        <taxon>Arthrobacter</taxon>
    </lineage>
</organism>
<evidence type="ECO:0000313" key="2">
    <source>
        <dbReference type="EMBL" id="GAA2176954.1"/>
    </source>
</evidence>
<feature type="compositionally biased region" description="Basic and acidic residues" evidence="1">
    <location>
        <begin position="228"/>
        <end position="237"/>
    </location>
</feature>
<dbReference type="InterPro" id="IPR004260">
    <property type="entry name" value="Pyr-dimer_DNA_glycosylase"/>
</dbReference>
<dbReference type="Proteomes" id="UP001500974">
    <property type="component" value="Unassembled WGS sequence"/>
</dbReference>
<evidence type="ECO:0000313" key="3">
    <source>
        <dbReference type="Proteomes" id="UP001500974"/>
    </source>
</evidence>
<sequence length="284" mass="31342">MQTFLPYPDFAASAAVLDQARLGKQRVETLQILRALVLPDYGWRSHPVTRMWMGYVPALTVYGLAMVREWVSRGHADSTAPLISEFAPDSAAAFEAGTGPEPAMPPWLGRPEIHVSHQSNLIQKAPEFYRERFPGAPEELPYSWPEPELELLPVEPLGERLWIWHGPIDTEDGDALLLPGHPPAGRAVPKWSRQYAAFTELAREGDAAAVVMEGGARLQRGTLGPLSIDREDSKDNDDGAPGTARRPISLSGWLRRSDFEYPALLQDPRRFYAVEASAASAGPE</sequence>
<evidence type="ECO:0000256" key="1">
    <source>
        <dbReference type="SAM" id="MobiDB-lite"/>
    </source>
</evidence>
<protein>
    <submittedName>
        <fullName evidence="2">Uncharacterized protein</fullName>
    </submittedName>
</protein>
<dbReference type="NCBIfam" id="NF038085">
    <property type="entry name" value="MSMEG_6728_fam"/>
    <property type="match status" value="1"/>
</dbReference>
<keyword evidence="3" id="KW-1185">Reference proteome</keyword>
<comment type="caution">
    <text evidence="2">The sequence shown here is derived from an EMBL/GenBank/DDBJ whole genome shotgun (WGS) entry which is preliminary data.</text>
</comment>
<dbReference type="Pfam" id="PF03013">
    <property type="entry name" value="Pyr_excise"/>
    <property type="match status" value="1"/>
</dbReference>